<dbReference type="GeneID" id="4321825"/>
<dbReference type="VEuPathDB" id="FungiDB:ATEG_05805"/>
<evidence type="ECO:0000313" key="2">
    <source>
        <dbReference type="EMBL" id="EAU33566.1"/>
    </source>
</evidence>
<dbReference type="OrthoDB" id="4462017at2759"/>
<sequence length="274" mass="31747">MKLIKSIPDPVRRTLVKTSSAICKPIEARLESSGRWENAQKFRKLQHQLIGLTEDQWQYISEYFRCEEVVHLVTQAHERVLNAYNERRRQSPDGLAEMDRYKKQRGDLERSLRKYRDNIRAAEGVMNLLKRKMGHTPLYRAMTSRQRDLDGHLRDWLQGRCAANGGCCARSCGCSEKLRGTTSSRGRFGHCTPLCDCCARYKGYRLEVKAYRSIYPDGLVPREVKKYLHMRLQYEGQFKLNPKETKDTNSALLMDAYVWGLHPGRKEGSDGQAD</sequence>
<evidence type="ECO:0000256" key="1">
    <source>
        <dbReference type="SAM" id="Coils"/>
    </source>
</evidence>
<dbReference type="STRING" id="341663.Q0CKH9"/>
<evidence type="ECO:0000313" key="3">
    <source>
        <dbReference type="Proteomes" id="UP000007963"/>
    </source>
</evidence>
<proteinExistence type="predicted"/>
<dbReference type="Proteomes" id="UP000007963">
    <property type="component" value="Unassembled WGS sequence"/>
</dbReference>
<organism evidence="2 3">
    <name type="scientific">Aspergillus terreus (strain NIH 2624 / FGSC A1156)</name>
    <dbReference type="NCBI Taxonomy" id="341663"/>
    <lineage>
        <taxon>Eukaryota</taxon>
        <taxon>Fungi</taxon>
        <taxon>Dikarya</taxon>
        <taxon>Ascomycota</taxon>
        <taxon>Pezizomycotina</taxon>
        <taxon>Eurotiomycetes</taxon>
        <taxon>Eurotiomycetidae</taxon>
        <taxon>Eurotiales</taxon>
        <taxon>Aspergillaceae</taxon>
        <taxon>Aspergillus</taxon>
        <taxon>Aspergillus subgen. Circumdati</taxon>
    </lineage>
</organism>
<feature type="coiled-coil region" evidence="1">
    <location>
        <begin position="98"/>
        <end position="132"/>
    </location>
</feature>
<dbReference type="HOGENOM" id="CLU_072091_1_0_1"/>
<reference evidence="3" key="1">
    <citation type="submission" date="2005-09" db="EMBL/GenBank/DDBJ databases">
        <title>Annotation of the Aspergillus terreus NIH2624 genome.</title>
        <authorList>
            <person name="Birren B.W."/>
            <person name="Lander E.S."/>
            <person name="Galagan J.E."/>
            <person name="Nusbaum C."/>
            <person name="Devon K."/>
            <person name="Henn M."/>
            <person name="Ma L.-J."/>
            <person name="Jaffe D.B."/>
            <person name="Butler J."/>
            <person name="Alvarez P."/>
            <person name="Gnerre S."/>
            <person name="Grabherr M."/>
            <person name="Kleber M."/>
            <person name="Mauceli E.W."/>
            <person name="Brockman W."/>
            <person name="Rounsley S."/>
            <person name="Young S.K."/>
            <person name="LaButti K."/>
            <person name="Pushparaj V."/>
            <person name="DeCaprio D."/>
            <person name="Crawford M."/>
            <person name="Koehrsen M."/>
            <person name="Engels R."/>
            <person name="Montgomery P."/>
            <person name="Pearson M."/>
            <person name="Howarth C."/>
            <person name="Larson L."/>
            <person name="Luoma S."/>
            <person name="White J."/>
            <person name="Alvarado L."/>
            <person name="Kodira C.D."/>
            <person name="Zeng Q."/>
            <person name="Oleary S."/>
            <person name="Yandava C."/>
            <person name="Denning D.W."/>
            <person name="Nierman W.C."/>
            <person name="Milne T."/>
            <person name="Madden K."/>
        </authorList>
    </citation>
    <scope>NUCLEOTIDE SEQUENCE [LARGE SCALE GENOMIC DNA]</scope>
    <source>
        <strain evidence="3">NIH 2624 / FGSC A1156</strain>
    </source>
</reference>
<accession>Q0CKH9</accession>
<dbReference type="AlphaFoldDB" id="Q0CKH9"/>
<dbReference type="RefSeq" id="XP_001214983.1">
    <property type="nucleotide sequence ID" value="XM_001214983.1"/>
</dbReference>
<name>Q0CKH9_ASPTN</name>
<dbReference type="EMBL" id="CH476601">
    <property type="protein sequence ID" value="EAU33566.1"/>
    <property type="molecule type" value="Genomic_DNA"/>
</dbReference>
<gene>
    <name evidence="2" type="ORF">ATEG_05805</name>
</gene>
<protein>
    <submittedName>
        <fullName evidence="2">Uncharacterized protein</fullName>
    </submittedName>
</protein>
<keyword evidence="1" id="KW-0175">Coiled coil</keyword>
<dbReference type="OMA" id="MNAYVWG"/>